<evidence type="ECO:0008006" key="3">
    <source>
        <dbReference type="Google" id="ProtNLM"/>
    </source>
</evidence>
<comment type="caution">
    <text evidence="1">The sequence shown here is derived from an EMBL/GenBank/DDBJ whole genome shotgun (WGS) entry which is preliminary data.</text>
</comment>
<accession>A0A1Z5HU96</accession>
<dbReference type="OrthoDB" id="7835646at2"/>
<evidence type="ECO:0000313" key="2">
    <source>
        <dbReference type="Proteomes" id="UP000197032"/>
    </source>
</evidence>
<reference evidence="2" key="1">
    <citation type="journal article" date="2017" name="Appl. Environ. Microbiol.">
        <title>Genomic analysis of Calderihabitans maritimus KKC1, a thermophilic hydrogenogenic carboxydotrophic bacterium isolated from marine sediment.</title>
        <authorList>
            <person name="Omae K."/>
            <person name="Yoneda Y."/>
            <person name="Fukuyama Y."/>
            <person name="Yoshida T."/>
            <person name="Sako Y."/>
        </authorList>
    </citation>
    <scope>NUCLEOTIDE SEQUENCE [LARGE SCALE GENOMIC DNA]</scope>
    <source>
        <strain evidence="2">KKC1</strain>
    </source>
</reference>
<sequence length="279" mass="30080">MKKFLFDAVIFIFLAAVLSGCGSGDTGKQPGGEKAEAEKTGTLQFTANGEDFIRQGFTSKDGWELTFDHVYVNLVDVTAYQADPPYDADKGGEVQAETEVVLPGAHTVDLAEGDENAPPILVGEVKDVPAGHYNAISWKMLKATEGPARGYSLVIIGKAVKDGKTIDFTIKNEHEYKYTGGEYIGDERKGIVTEGGTADLEMTFHFDHIFGDAGTPADDELNVGAPGFEPFASLAEDGVVDVNMAELKEKMLPEAYQKLEEMLSTLGHVGEGHCYCEVL</sequence>
<name>A0A1Z5HU96_9FIRM</name>
<keyword evidence="2" id="KW-1185">Reference proteome</keyword>
<protein>
    <recommendedName>
        <fullName evidence="3">DUF4382 domain-containing protein</fullName>
    </recommendedName>
</protein>
<dbReference type="Proteomes" id="UP000197032">
    <property type="component" value="Unassembled WGS sequence"/>
</dbReference>
<gene>
    <name evidence="1" type="ORF">KKC1_22350</name>
</gene>
<dbReference type="EMBL" id="BDGJ01000116">
    <property type="protein sequence ID" value="GAW93094.1"/>
    <property type="molecule type" value="Genomic_DNA"/>
</dbReference>
<organism evidence="1 2">
    <name type="scientific">Calderihabitans maritimus</name>
    <dbReference type="NCBI Taxonomy" id="1246530"/>
    <lineage>
        <taxon>Bacteria</taxon>
        <taxon>Bacillati</taxon>
        <taxon>Bacillota</taxon>
        <taxon>Clostridia</taxon>
        <taxon>Neomoorellales</taxon>
        <taxon>Calderihabitantaceae</taxon>
        <taxon>Calderihabitans</taxon>
    </lineage>
</organism>
<evidence type="ECO:0000313" key="1">
    <source>
        <dbReference type="EMBL" id="GAW93094.1"/>
    </source>
</evidence>
<dbReference type="PROSITE" id="PS51257">
    <property type="entry name" value="PROKAR_LIPOPROTEIN"/>
    <property type="match status" value="1"/>
</dbReference>
<dbReference type="AlphaFoldDB" id="A0A1Z5HU96"/>
<proteinExistence type="predicted"/>
<dbReference type="RefSeq" id="WP_088554329.1">
    <property type="nucleotide sequence ID" value="NZ_BDGJ01000116.1"/>
</dbReference>